<feature type="domain" description="GGDEF" evidence="6">
    <location>
        <begin position="320"/>
        <end position="453"/>
    </location>
</feature>
<dbReference type="FunFam" id="3.30.70.270:FF:000001">
    <property type="entry name" value="Diguanylate cyclase domain protein"/>
    <property type="match status" value="1"/>
</dbReference>
<reference evidence="8" key="1">
    <citation type="journal article" date="2018" name="Front. Microbiol.">
        <title>Genome-Based Analysis Reveals the Taxonomy and Diversity of the Family Idiomarinaceae.</title>
        <authorList>
            <person name="Liu Y."/>
            <person name="Lai Q."/>
            <person name="Shao Z."/>
        </authorList>
    </citation>
    <scope>NUCLEOTIDE SEQUENCE [LARGE SCALE GENOMIC DNA]</scope>
    <source>
        <strain evidence="8">SN-14</strain>
    </source>
</reference>
<organism evidence="7 8">
    <name type="scientific">Idiomarina aquatica</name>
    <dbReference type="NCBI Taxonomy" id="1327752"/>
    <lineage>
        <taxon>Bacteria</taxon>
        <taxon>Pseudomonadati</taxon>
        <taxon>Pseudomonadota</taxon>
        <taxon>Gammaproteobacteria</taxon>
        <taxon>Alteromonadales</taxon>
        <taxon>Idiomarinaceae</taxon>
        <taxon>Idiomarina</taxon>
    </lineage>
</organism>
<evidence type="ECO:0000259" key="6">
    <source>
        <dbReference type="PROSITE" id="PS50887"/>
    </source>
</evidence>
<dbReference type="PANTHER" id="PTHR45138">
    <property type="entry name" value="REGULATORY COMPONENTS OF SENSORY TRANSDUCTION SYSTEM"/>
    <property type="match status" value="1"/>
</dbReference>
<evidence type="ECO:0000256" key="1">
    <source>
        <dbReference type="ARBA" id="ARBA00001946"/>
    </source>
</evidence>
<gene>
    <name evidence="7" type="ORF">CWE23_10695</name>
</gene>
<evidence type="ECO:0000313" key="7">
    <source>
        <dbReference type="EMBL" id="RUO42547.1"/>
    </source>
</evidence>
<dbReference type="SMART" id="SM00065">
    <property type="entry name" value="GAF"/>
    <property type="match status" value="1"/>
</dbReference>
<dbReference type="Pfam" id="PF00990">
    <property type="entry name" value="GGDEF"/>
    <property type="match status" value="1"/>
</dbReference>
<dbReference type="InterPro" id="IPR050469">
    <property type="entry name" value="Diguanylate_Cyclase"/>
</dbReference>
<dbReference type="NCBIfam" id="TIGR00254">
    <property type="entry name" value="GGDEF"/>
    <property type="match status" value="1"/>
</dbReference>
<dbReference type="InterPro" id="IPR029016">
    <property type="entry name" value="GAF-like_dom_sf"/>
</dbReference>
<evidence type="ECO:0000259" key="5">
    <source>
        <dbReference type="PROSITE" id="PS50113"/>
    </source>
</evidence>
<protein>
    <recommendedName>
        <fullName evidence="2">diguanylate cyclase</fullName>
        <ecNumber evidence="2">2.7.7.65</ecNumber>
    </recommendedName>
</protein>
<dbReference type="CDD" id="cd01949">
    <property type="entry name" value="GGDEF"/>
    <property type="match status" value="1"/>
</dbReference>
<comment type="catalytic activity">
    <reaction evidence="3">
        <text>2 GTP = 3',3'-c-di-GMP + 2 diphosphate</text>
        <dbReference type="Rhea" id="RHEA:24898"/>
        <dbReference type="ChEBI" id="CHEBI:33019"/>
        <dbReference type="ChEBI" id="CHEBI:37565"/>
        <dbReference type="ChEBI" id="CHEBI:58805"/>
        <dbReference type="EC" id="2.7.7.65"/>
    </reaction>
</comment>
<dbReference type="PROSITE" id="PS50112">
    <property type="entry name" value="PAS"/>
    <property type="match status" value="1"/>
</dbReference>
<dbReference type="PROSITE" id="PS50113">
    <property type="entry name" value="PAC"/>
    <property type="match status" value="1"/>
</dbReference>
<keyword evidence="8" id="KW-1185">Reference proteome</keyword>
<evidence type="ECO:0000313" key="8">
    <source>
        <dbReference type="Proteomes" id="UP000286680"/>
    </source>
</evidence>
<dbReference type="NCBIfam" id="TIGR00229">
    <property type="entry name" value="sensory_box"/>
    <property type="match status" value="1"/>
</dbReference>
<dbReference type="Gene3D" id="3.30.450.40">
    <property type="match status" value="1"/>
</dbReference>
<dbReference type="Gene3D" id="3.30.70.270">
    <property type="match status" value="1"/>
</dbReference>
<evidence type="ECO:0000259" key="4">
    <source>
        <dbReference type="PROSITE" id="PS50112"/>
    </source>
</evidence>
<dbReference type="CDD" id="cd00130">
    <property type="entry name" value="PAS"/>
    <property type="match status" value="1"/>
</dbReference>
<name>A0AA94EF99_9GAMM</name>
<dbReference type="InterPro" id="IPR035965">
    <property type="entry name" value="PAS-like_dom_sf"/>
</dbReference>
<dbReference type="GO" id="GO:0052621">
    <property type="term" value="F:diguanylate cyclase activity"/>
    <property type="evidence" value="ECO:0007669"/>
    <property type="project" value="UniProtKB-EC"/>
</dbReference>
<dbReference type="AlphaFoldDB" id="A0AA94EF99"/>
<dbReference type="Proteomes" id="UP000286680">
    <property type="component" value="Unassembled WGS sequence"/>
</dbReference>
<evidence type="ECO:0000256" key="2">
    <source>
        <dbReference type="ARBA" id="ARBA00012528"/>
    </source>
</evidence>
<dbReference type="RefSeq" id="WP_126820231.1">
    <property type="nucleotide sequence ID" value="NZ_PIPS01000003.1"/>
</dbReference>
<feature type="domain" description="PAC" evidence="5">
    <location>
        <begin position="71"/>
        <end position="128"/>
    </location>
</feature>
<dbReference type="InterPro" id="IPR029787">
    <property type="entry name" value="Nucleotide_cyclase"/>
</dbReference>
<accession>A0AA94EF99</accession>
<dbReference type="SUPFAM" id="SSF55785">
    <property type="entry name" value="PYP-like sensor domain (PAS domain)"/>
    <property type="match status" value="1"/>
</dbReference>
<dbReference type="SMART" id="SM00267">
    <property type="entry name" value="GGDEF"/>
    <property type="match status" value="1"/>
</dbReference>
<dbReference type="SUPFAM" id="SSF55073">
    <property type="entry name" value="Nucleotide cyclase"/>
    <property type="match status" value="1"/>
</dbReference>
<dbReference type="SUPFAM" id="SSF55781">
    <property type="entry name" value="GAF domain-like"/>
    <property type="match status" value="1"/>
</dbReference>
<dbReference type="EMBL" id="PIPS01000003">
    <property type="protein sequence ID" value="RUO42547.1"/>
    <property type="molecule type" value="Genomic_DNA"/>
</dbReference>
<dbReference type="Pfam" id="PF08448">
    <property type="entry name" value="PAS_4"/>
    <property type="match status" value="1"/>
</dbReference>
<sequence length="459" mass="51421">MKVDRAFKKLADSLPLMMAYVDNQGRYQHVNQAYRNFIGLELHQVKGKFISEIIGAESYQQITLYHQRVLAGDEVSFTDKVTFVDGRSFQLDVKYVPNIENKTGRVNGFFAIINDVTEYASAAEVLRAVHDVVNRQTQTLSTDRINELLRLGCHYLNTQYGIVSQVEDTLYTVKFSYADHDPVPPGSRFDLGDTYCSITLEAENVVATTHASKSKPYAGHPCYQQFQLQTYLGLPITINGTVWGTVNFSSPQVRSHPFSELDIELMGLICSAIETILINSSKTKRLEKLAYTDFLTGLSNRLYLTERFNELTLQRHTNSKSCCFALIDIDHFKTINDTFGHDIGDKMLQQTALKIAGLIRTTDTLTRIGGEEFALIITGLNQAQADSVLEKIRRGVENNKFQLADGSSLAVTVSIGATLISDAEPFKSAYKQADLALYKSKRGGRNRTTWSQQSLTMAQ</sequence>
<feature type="domain" description="PAS" evidence="4">
    <location>
        <begin position="3"/>
        <end position="73"/>
    </location>
</feature>
<proteinExistence type="predicted"/>
<dbReference type="SMART" id="SM00091">
    <property type="entry name" value="PAS"/>
    <property type="match status" value="1"/>
</dbReference>
<dbReference type="Gene3D" id="3.30.450.20">
    <property type="entry name" value="PAS domain"/>
    <property type="match status" value="1"/>
</dbReference>
<dbReference type="PROSITE" id="PS50887">
    <property type="entry name" value="GGDEF"/>
    <property type="match status" value="1"/>
</dbReference>
<dbReference type="InterPro" id="IPR043128">
    <property type="entry name" value="Rev_trsase/Diguanyl_cyclase"/>
</dbReference>
<dbReference type="EC" id="2.7.7.65" evidence="2"/>
<dbReference type="InterPro" id="IPR000700">
    <property type="entry name" value="PAS-assoc_C"/>
</dbReference>
<dbReference type="PANTHER" id="PTHR45138:SF9">
    <property type="entry name" value="DIGUANYLATE CYCLASE DGCM-RELATED"/>
    <property type="match status" value="1"/>
</dbReference>
<dbReference type="InterPro" id="IPR000160">
    <property type="entry name" value="GGDEF_dom"/>
</dbReference>
<dbReference type="Pfam" id="PF01590">
    <property type="entry name" value="GAF"/>
    <property type="match status" value="1"/>
</dbReference>
<comment type="caution">
    <text evidence="7">The sequence shown here is derived from an EMBL/GenBank/DDBJ whole genome shotgun (WGS) entry which is preliminary data.</text>
</comment>
<dbReference type="InterPro" id="IPR000014">
    <property type="entry name" value="PAS"/>
</dbReference>
<comment type="cofactor">
    <cofactor evidence="1">
        <name>Mg(2+)</name>
        <dbReference type="ChEBI" id="CHEBI:18420"/>
    </cofactor>
</comment>
<evidence type="ECO:0000256" key="3">
    <source>
        <dbReference type="ARBA" id="ARBA00034247"/>
    </source>
</evidence>
<dbReference type="InterPro" id="IPR013656">
    <property type="entry name" value="PAS_4"/>
</dbReference>
<dbReference type="InterPro" id="IPR003018">
    <property type="entry name" value="GAF"/>
</dbReference>